<evidence type="ECO:0000256" key="16">
    <source>
        <dbReference type="ARBA" id="ARBA00023273"/>
    </source>
</evidence>
<evidence type="ECO:0000256" key="17">
    <source>
        <dbReference type="ARBA" id="ARBA00024803"/>
    </source>
</evidence>
<keyword evidence="13" id="KW-0969">Cilium</keyword>
<accession>A0A8J2WGM9</accession>
<comment type="similarity">
    <text evidence="4">Belongs to the VPS25 family.</text>
</comment>
<dbReference type="GO" id="GO:0015031">
    <property type="term" value="P:protein transport"/>
    <property type="evidence" value="ECO:0007669"/>
    <property type="project" value="UniProtKB-KW"/>
</dbReference>
<evidence type="ECO:0000256" key="15">
    <source>
        <dbReference type="ARBA" id="ARBA00023180"/>
    </source>
</evidence>
<evidence type="ECO:0000256" key="11">
    <source>
        <dbReference type="ARBA" id="ARBA00022927"/>
    </source>
</evidence>
<keyword evidence="11" id="KW-0653">Protein transport</keyword>
<evidence type="ECO:0000256" key="12">
    <source>
        <dbReference type="ARBA" id="ARBA00022989"/>
    </source>
</evidence>
<keyword evidence="10 19" id="KW-0812">Transmembrane</keyword>
<dbReference type="OrthoDB" id="426438at2759"/>
<dbReference type="AlphaFoldDB" id="A0A8J2WGM9"/>
<dbReference type="Gene3D" id="1.10.10.570">
    <property type="entry name" value="Winged helix' DNA-binding domain. Chain C. Domain 1"/>
    <property type="match status" value="1"/>
</dbReference>
<protein>
    <recommendedName>
        <fullName evidence="5">Transmembrane protein 231</fullName>
    </recommendedName>
    <alternativeName>
        <fullName evidence="18">ESCRT-II complex subunit VPS25</fullName>
    </alternativeName>
    <alternativeName>
        <fullName evidence="6">Vacuolar protein-sorting-associated protein 25</fullName>
    </alternativeName>
</protein>
<comment type="subcellular location">
    <subcellularLocation>
        <location evidence="1">Cell projection</location>
        <location evidence="1">Cilium membrane</location>
        <topology evidence="1">Multi-pass membrane protein</topology>
    </subcellularLocation>
    <subcellularLocation>
        <location evidence="2">Cytoplasm</location>
    </subcellularLocation>
</comment>
<evidence type="ECO:0000256" key="4">
    <source>
        <dbReference type="ARBA" id="ARBA00009674"/>
    </source>
</evidence>
<name>A0A8J2WGM9_9CRUS</name>
<evidence type="ECO:0000256" key="1">
    <source>
        <dbReference type="ARBA" id="ARBA00004272"/>
    </source>
</evidence>
<evidence type="ECO:0000256" key="5">
    <source>
        <dbReference type="ARBA" id="ARBA00015087"/>
    </source>
</evidence>
<keyword evidence="9" id="KW-0963">Cytoplasm</keyword>
<dbReference type="Proteomes" id="UP000789390">
    <property type="component" value="Unassembled WGS sequence"/>
</dbReference>
<organism evidence="20 21">
    <name type="scientific">Daphnia galeata</name>
    <dbReference type="NCBI Taxonomy" id="27404"/>
    <lineage>
        <taxon>Eukaryota</taxon>
        <taxon>Metazoa</taxon>
        <taxon>Ecdysozoa</taxon>
        <taxon>Arthropoda</taxon>
        <taxon>Crustacea</taxon>
        <taxon>Branchiopoda</taxon>
        <taxon>Diplostraca</taxon>
        <taxon>Cladocera</taxon>
        <taxon>Anomopoda</taxon>
        <taxon>Daphniidae</taxon>
        <taxon>Daphnia</taxon>
    </lineage>
</organism>
<evidence type="ECO:0000256" key="18">
    <source>
        <dbReference type="ARBA" id="ARBA00030094"/>
    </source>
</evidence>
<evidence type="ECO:0000256" key="10">
    <source>
        <dbReference type="ARBA" id="ARBA00022692"/>
    </source>
</evidence>
<dbReference type="InterPro" id="IPR014041">
    <property type="entry name" value="ESCRT-II_cplx_Vps25-sub_N"/>
</dbReference>
<evidence type="ECO:0000256" key="14">
    <source>
        <dbReference type="ARBA" id="ARBA00023136"/>
    </source>
</evidence>
<dbReference type="SUPFAM" id="SSF46785">
    <property type="entry name" value="Winged helix' DNA-binding domain"/>
    <property type="match status" value="2"/>
</dbReference>
<dbReference type="PANTHER" id="PTHR14605:SF1">
    <property type="entry name" value="TRANSMEMBRANE PROTEIN 231"/>
    <property type="match status" value="1"/>
</dbReference>
<dbReference type="GO" id="GO:0032880">
    <property type="term" value="P:regulation of protein localization"/>
    <property type="evidence" value="ECO:0007669"/>
    <property type="project" value="TreeGrafter"/>
</dbReference>
<evidence type="ECO:0000256" key="6">
    <source>
        <dbReference type="ARBA" id="ARBA00017934"/>
    </source>
</evidence>
<dbReference type="InterPro" id="IPR019306">
    <property type="entry name" value="TMEM231"/>
</dbReference>
<evidence type="ECO:0000256" key="3">
    <source>
        <dbReference type="ARBA" id="ARBA00009082"/>
    </source>
</evidence>
<comment type="similarity">
    <text evidence="3">Belongs to the TMEM231 family.</text>
</comment>
<evidence type="ECO:0000256" key="8">
    <source>
        <dbReference type="ARBA" id="ARBA00022475"/>
    </source>
</evidence>
<keyword evidence="14 19" id="KW-0472">Membrane</keyword>
<dbReference type="GO" id="GO:0035869">
    <property type="term" value="C:ciliary transition zone"/>
    <property type="evidence" value="ECO:0007669"/>
    <property type="project" value="TreeGrafter"/>
</dbReference>
<evidence type="ECO:0000256" key="19">
    <source>
        <dbReference type="SAM" id="Phobius"/>
    </source>
</evidence>
<dbReference type="Pfam" id="PF05871">
    <property type="entry name" value="ESCRT-II"/>
    <property type="match status" value="1"/>
</dbReference>
<evidence type="ECO:0000256" key="7">
    <source>
        <dbReference type="ARBA" id="ARBA00022448"/>
    </source>
</evidence>
<sequence>MEFKWPWEYDFPPFFTLQPNLDTQKKQLEAWRKLVLDYCRHNKIFVLDVQKSVLFENKTIDRKLSAEGIDRVLESLLEHKQIEWCDKLKKQCFIYWKNPQEWGNLIYRYASDKGLTNTVCTFYELTASDDVQNEEFSGMDQPLLIKALKTLEATHKAEIIMFGGNEGGCHGYQVTVVLNKPFAAMALLTFHSTPLVREYQSTLISRACFFACSCFLVCVFAPLLVAYSSDGFWVKHRVHREQPDVRFKYQALLLARSLSSDVTWSTFAEYNSLASQFLHFPSITVLERDENDDGLMDGLDLSLELETNQTIHFIQLFLIFSYRLKDISSITMESLGVIQYDSGIPLTGLHYVGDLQWLQKRMLNYRQTDNRYNQTVMGQFEISDLLREYNDHGTEIRNGHYTPIYGPSNGLLRIHSYIRYTEAVLEYTPGLWNVLKWAWIQYASILLIFYYVVGIFKNVVFGQQMIPTWNEKRIKTVSR</sequence>
<evidence type="ECO:0000313" key="20">
    <source>
        <dbReference type="EMBL" id="CAH0106558.1"/>
    </source>
</evidence>
<keyword evidence="12 19" id="KW-1133">Transmembrane helix</keyword>
<comment type="function">
    <text evidence="17">Transmembrane component of the tectonic-like complex, a complex localized at the transition zone of primary cilia and acting as a barrier that prevents diffusion of transmembrane proteins between the cilia and plasma membranes. Required for ciliogenesis and sonic hedgehog/SHH signaling.</text>
</comment>
<dbReference type="GO" id="GO:0060271">
    <property type="term" value="P:cilium assembly"/>
    <property type="evidence" value="ECO:0007669"/>
    <property type="project" value="TreeGrafter"/>
</dbReference>
<feature type="transmembrane region" description="Helical" evidence="19">
    <location>
        <begin position="437"/>
        <end position="456"/>
    </location>
</feature>
<proteinExistence type="inferred from homology"/>
<dbReference type="EMBL" id="CAKKLH010000224">
    <property type="protein sequence ID" value="CAH0106558.1"/>
    <property type="molecule type" value="Genomic_DNA"/>
</dbReference>
<dbReference type="InterPro" id="IPR008570">
    <property type="entry name" value="ESCRT-II_cplx_Vps25-sub"/>
</dbReference>
<dbReference type="InterPro" id="IPR036388">
    <property type="entry name" value="WH-like_DNA-bd_sf"/>
</dbReference>
<keyword evidence="15" id="KW-0325">Glycoprotein</keyword>
<dbReference type="GO" id="GO:0000814">
    <property type="term" value="C:ESCRT II complex"/>
    <property type="evidence" value="ECO:0007669"/>
    <property type="project" value="InterPro"/>
</dbReference>
<keyword evidence="8" id="KW-1003">Cell membrane</keyword>
<reference evidence="20" key="1">
    <citation type="submission" date="2021-11" db="EMBL/GenBank/DDBJ databases">
        <authorList>
            <person name="Schell T."/>
        </authorList>
    </citation>
    <scope>NUCLEOTIDE SEQUENCE</scope>
    <source>
        <strain evidence="20">M5</strain>
    </source>
</reference>
<dbReference type="FunFam" id="1.10.10.10:FF:000141">
    <property type="entry name" value="vacuolar protein-sorting-associated protein 25"/>
    <property type="match status" value="1"/>
</dbReference>
<evidence type="ECO:0000256" key="13">
    <source>
        <dbReference type="ARBA" id="ARBA00023069"/>
    </source>
</evidence>
<evidence type="ECO:0000256" key="2">
    <source>
        <dbReference type="ARBA" id="ARBA00004496"/>
    </source>
</evidence>
<gene>
    <name evidence="20" type="ORF">DGAL_LOCUS9714</name>
</gene>
<dbReference type="GO" id="GO:0071985">
    <property type="term" value="P:multivesicular body sorting pathway"/>
    <property type="evidence" value="ECO:0007669"/>
    <property type="project" value="InterPro"/>
</dbReference>
<dbReference type="Pfam" id="PF10149">
    <property type="entry name" value="TM231"/>
    <property type="match status" value="1"/>
</dbReference>
<keyword evidence="16" id="KW-0966">Cell projection</keyword>
<keyword evidence="21" id="KW-1185">Reference proteome</keyword>
<dbReference type="InterPro" id="IPR036390">
    <property type="entry name" value="WH_DNA-bd_sf"/>
</dbReference>
<dbReference type="FunFam" id="1.10.10.570:FF:000003">
    <property type="entry name" value="Vacuolar protein-sorting-associated protein 25"/>
    <property type="match status" value="1"/>
</dbReference>
<evidence type="ECO:0000256" key="9">
    <source>
        <dbReference type="ARBA" id="ARBA00022490"/>
    </source>
</evidence>
<dbReference type="GO" id="GO:0060170">
    <property type="term" value="C:ciliary membrane"/>
    <property type="evidence" value="ECO:0007669"/>
    <property type="project" value="UniProtKB-SubCell"/>
</dbReference>
<dbReference type="Gene3D" id="1.10.10.10">
    <property type="entry name" value="Winged helix-like DNA-binding domain superfamily/Winged helix DNA-binding domain"/>
    <property type="match status" value="1"/>
</dbReference>
<dbReference type="GO" id="GO:0016236">
    <property type="term" value="P:macroautophagy"/>
    <property type="evidence" value="ECO:0007669"/>
    <property type="project" value="UniProtKB-ARBA"/>
</dbReference>
<evidence type="ECO:0000313" key="21">
    <source>
        <dbReference type="Proteomes" id="UP000789390"/>
    </source>
</evidence>
<dbReference type="PANTHER" id="PTHR14605">
    <property type="entry name" value="CHST5 PROTEIN"/>
    <property type="match status" value="1"/>
</dbReference>
<keyword evidence="7" id="KW-0813">Transport</keyword>
<comment type="caution">
    <text evidence="20">The sequence shown here is derived from an EMBL/GenBank/DDBJ whole genome shotgun (WGS) entry which is preliminary data.</text>
</comment>